<feature type="region of interest" description="Disordered" evidence="1">
    <location>
        <begin position="78"/>
        <end position="108"/>
    </location>
</feature>
<feature type="compositionally biased region" description="Polar residues" evidence="1">
    <location>
        <begin position="82"/>
        <end position="102"/>
    </location>
</feature>
<dbReference type="EMBL" id="JAHRIQ010070241">
    <property type="protein sequence ID" value="MEQ2243758.1"/>
    <property type="molecule type" value="Genomic_DNA"/>
</dbReference>
<keyword evidence="3" id="KW-1185">Reference proteome</keyword>
<accession>A0ABV0UIY9</accession>
<name>A0ABV0UIY9_9TELE</name>
<gene>
    <name evidence="2" type="ORF">ILYODFUR_010154</name>
</gene>
<evidence type="ECO:0000313" key="2">
    <source>
        <dbReference type="EMBL" id="MEQ2243758.1"/>
    </source>
</evidence>
<comment type="caution">
    <text evidence="2">The sequence shown here is derived from an EMBL/GenBank/DDBJ whole genome shotgun (WGS) entry which is preliminary data.</text>
</comment>
<evidence type="ECO:0000256" key="1">
    <source>
        <dbReference type="SAM" id="MobiDB-lite"/>
    </source>
</evidence>
<protein>
    <submittedName>
        <fullName evidence="2">Uncharacterized protein</fullName>
    </submittedName>
</protein>
<organism evidence="2 3">
    <name type="scientific">Ilyodon furcidens</name>
    <name type="common">goldbreast splitfin</name>
    <dbReference type="NCBI Taxonomy" id="33524"/>
    <lineage>
        <taxon>Eukaryota</taxon>
        <taxon>Metazoa</taxon>
        <taxon>Chordata</taxon>
        <taxon>Craniata</taxon>
        <taxon>Vertebrata</taxon>
        <taxon>Euteleostomi</taxon>
        <taxon>Actinopterygii</taxon>
        <taxon>Neopterygii</taxon>
        <taxon>Teleostei</taxon>
        <taxon>Neoteleostei</taxon>
        <taxon>Acanthomorphata</taxon>
        <taxon>Ovalentaria</taxon>
        <taxon>Atherinomorphae</taxon>
        <taxon>Cyprinodontiformes</taxon>
        <taxon>Goodeidae</taxon>
        <taxon>Ilyodon</taxon>
    </lineage>
</organism>
<evidence type="ECO:0000313" key="3">
    <source>
        <dbReference type="Proteomes" id="UP001482620"/>
    </source>
</evidence>
<reference evidence="2 3" key="1">
    <citation type="submission" date="2021-06" db="EMBL/GenBank/DDBJ databases">
        <authorList>
            <person name="Palmer J.M."/>
        </authorList>
    </citation>
    <scope>NUCLEOTIDE SEQUENCE [LARGE SCALE GENOMIC DNA]</scope>
    <source>
        <strain evidence="3">if_2019</strain>
        <tissue evidence="2">Muscle</tissue>
    </source>
</reference>
<proteinExistence type="predicted"/>
<dbReference type="Proteomes" id="UP001482620">
    <property type="component" value="Unassembled WGS sequence"/>
</dbReference>
<sequence>MTEGKDPAPFGLITPDALSPCLFTLLQQLGQERVNEASSPSTAWVTTSTRELRSLSGPCQTALCATFYLQAGGLRGRHMKPRTQTVQRADVGQQYQTDSSTLKRARPG</sequence>